<feature type="region of interest" description="Disordered" evidence="2">
    <location>
        <begin position="82"/>
        <end position="121"/>
    </location>
</feature>
<feature type="non-terminal residue" evidence="4">
    <location>
        <position position="1"/>
    </location>
</feature>
<dbReference type="OrthoDB" id="9386882at2759"/>
<sequence>MAAAFATMRGPPAASKVCFNCGKPGHFKKDCSVLKRNNPKTIPVCPRCHKGPHPANQSRSEYDSEGRLLQGCQGNCNQSVESRRHALTQMPQPPSQISAPQMPLQMPASQMPKGNLPHVFA</sequence>
<dbReference type="Gene3D" id="4.10.60.10">
    <property type="entry name" value="Zinc finger, CCHC-type"/>
    <property type="match status" value="1"/>
</dbReference>
<evidence type="ECO:0000313" key="5">
    <source>
        <dbReference type="Proteomes" id="UP000571324"/>
    </source>
</evidence>
<evidence type="ECO:0000256" key="2">
    <source>
        <dbReference type="SAM" id="MobiDB-lite"/>
    </source>
</evidence>
<comment type="caution">
    <text evidence="4">The sequence shown here is derived from an EMBL/GenBank/DDBJ whole genome shotgun (WGS) entry which is preliminary data.</text>
</comment>
<keyword evidence="5" id="KW-1185">Reference proteome</keyword>
<dbReference type="Pfam" id="PF00098">
    <property type="entry name" value="zf-CCHC"/>
    <property type="match status" value="1"/>
</dbReference>
<keyword evidence="1" id="KW-0863">Zinc-finger</keyword>
<feature type="non-terminal residue" evidence="4">
    <location>
        <position position="121"/>
    </location>
</feature>
<dbReference type="InterPro" id="IPR050195">
    <property type="entry name" value="Primate_lentivir_Gag_pol-like"/>
</dbReference>
<gene>
    <name evidence="4" type="primary">Ervk9_3</name>
    <name evidence="4" type="ORF">ORISOL_R15781</name>
</gene>
<dbReference type="InterPro" id="IPR036875">
    <property type="entry name" value="Znf_CCHC_sf"/>
</dbReference>
<evidence type="ECO:0000259" key="3">
    <source>
        <dbReference type="PROSITE" id="PS50158"/>
    </source>
</evidence>
<name>A0A7K6DHN1_9PASS</name>
<dbReference type="PROSITE" id="PS50158">
    <property type="entry name" value="ZF_CCHC"/>
    <property type="match status" value="1"/>
</dbReference>
<accession>A0A7K6DHN1</accession>
<dbReference type="PANTHER" id="PTHR40389">
    <property type="entry name" value="ENDOGENOUS RETROVIRUS GROUP K MEMBER 24 GAG POLYPROTEIN-RELATED"/>
    <property type="match status" value="1"/>
</dbReference>
<evidence type="ECO:0000256" key="1">
    <source>
        <dbReference type="PROSITE-ProRule" id="PRU00047"/>
    </source>
</evidence>
<organism evidence="4 5">
    <name type="scientific">Origma solitaria</name>
    <dbReference type="NCBI Taxonomy" id="720586"/>
    <lineage>
        <taxon>Eukaryota</taxon>
        <taxon>Metazoa</taxon>
        <taxon>Chordata</taxon>
        <taxon>Craniata</taxon>
        <taxon>Vertebrata</taxon>
        <taxon>Euteleostomi</taxon>
        <taxon>Archelosauria</taxon>
        <taxon>Archosauria</taxon>
        <taxon>Dinosauria</taxon>
        <taxon>Saurischia</taxon>
        <taxon>Theropoda</taxon>
        <taxon>Coelurosauria</taxon>
        <taxon>Aves</taxon>
        <taxon>Neognathae</taxon>
        <taxon>Neoaves</taxon>
        <taxon>Telluraves</taxon>
        <taxon>Australaves</taxon>
        <taxon>Passeriformes</taxon>
        <taxon>Meliphagoidea</taxon>
        <taxon>Acanthizidae</taxon>
        <taxon>Origma</taxon>
    </lineage>
</organism>
<feature type="domain" description="CCHC-type" evidence="3">
    <location>
        <begin position="18"/>
        <end position="31"/>
    </location>
</feature>
<dbReference type="InterPro" id="IPR001878">
    <property type="entry name" value="Znf_CCHC"/>
</dbReference>
<keyword evidence="1" id="KW-0479">Metal-binding</keyword>
<dbReference type="EMBL" id="VZRL01004692">
    <property type="protein sequence ID" value="NWV25747.1"/>
    <property type="molecule type" value="Genomic_DNA"/>
</dbReference>
<evidence type="ECO:0000313" key="4">
    <source>
        <dbReference type="EMBL" id="NWV25747.1"/>
    </source>
</evidence>
<keyword evidence="1" id="KW-0862">Zinc</keyword>
<dbReference type="AlphaFoldDB" id="A0A7K6DHN1"/>
<dbReference type="GO" id="GO:0003676">
    <property type="term" value="F:nucleic acid binding"/>
    <property type="evidence" value="ECO:0007669"/>
    <property type="project" value="InterPro"/>
</dbReference>
<dbReference type="SMART" id="SM00343">
    <property type="entry name" value="ZnF_C2HC"/>
    <property type="match status" value="1"/>
</dbReference>
<dbReference type="PANTHER" id="PTHR40389:SF3">
    <property type="entry name" value="IGE-BINDING PROTEIN"/>
    <property type="match status" value="1"/>
</dbReference>
<reference evidence="4 5" key="1">
    <citation type="submission" date="2019-09" db="EMBL/GenBank/DDBJ databases">
        <title>Bird 10,000 Genomes (B10K) Project - Family phase.</title>
        <authorList>
            <person name="Zhang G."/>
        </authorList>
    </citation>
    <scope>NUCLEOTIDE SEQUENCE [LARGE SCALE GENOMIC DNA]</scope>
    <source>
        <strain evidence="4">B10K-DU-029-52</strain>
    </source>
</reference>
<dbReference type="SUPFAM" id="SSF57756">
    <property type="entry name" value="Retrovirus zinc finger-like domains"/>
    <property type="match status" value="1"/>
</dbReference>
<proteinExistence type="predicted"/>
<dbReference type="Proteomes" id="UP000571324">
    <property type="component" value="Unassembled WGS sequence"/>
</dbReference>
<protein>
    <submittedName>
        <fullName evidence="4">POK9 protein</fullName>
    </submittedName>
</protein>
<dbReference type="GO" id="GO:0008270">
    <property type="term" value="F:zinc ion binding"/>
    <property type="evidence" value="ECO:0007669"/>
    <property type="project" value="UniProtKB-KW"/>
</dbReference>